<reference evidence="4 5" key="1">
    <citation type="submission" date="2016-06" db="EMBL/GenBank/DDBJ databases">
        <authorList>
            <person name="Kjaerup R.B."/>
            <person name="Dalgaard T.S."/>
            <person name="Juul-Madsen H.R."/>
        </authorList>
    </citation>
    <scope>NUCLEOTIDE SEQUENCE [LARGE SCALE GENOMIC DNA]</scope>
    <source>
        <strain evidence="4 5">Pb300</strain>
    </source>
</reference>
<dbReference type="PRINTS" id="PR00081">
    <property type="entry name" value="GDHRDH"/>
</dbReference>
<dbReference type="VEuPathDB" id="FungiDB:PABG_03160"/>
<keyword evidence="3" id="KW-0560">Oxidoreductase</keyword>
<dbReference type="FunFam" id="3.40.50.720:FF:000084">
    <property type="entry name" value="Short-chain dehydrogenase reductase"/>
    <property type="match status" value="1"/>
</dbReference>
<dbReference type="PANTHER" id="PTHR42760">
    <property type="entry name" value="SHORT-CHAIN DEHYDROGENASES/REDUCTASES FAMILY MEMBER"/>
    <property type="match status" value="1"/>
</dbReference>
<dbReference type="GO" id="GO:0016616">
    <property type="term" value="F:oxidoreductase activity, acting on the CH-OH group of donors, NAD or NADP as acceptor"/>
    <property type="evidence" value="ECO:0007669"/>
    <property type="project" value="TreeGrafter"/>
</dbReference>
<dbReference type="EMBL" id="LZYO01000068">
    <property type="protein sequence ID" value="ODH38537.1"/>
    <property type="molecule type" value="Genomic_DNA"/>
</dbReference>
<accession>A0A1D2JJF4</accession>
<dbReference type="Gene3D" id="3.40.50.720">
    <property type="entry name" value="NAD(P)-binding Rossmann-like Domain"/>
    <property type="match status" value="1"/>
</dbReference>
<keyword evidence="2" id="KW-0521">NADP</keyword>
<dbReference type="InterPro" id="IPR020904">
    <property type="entry name" value="Sc_DH/Rdtase_CS"/>
</dbReference>
<name>A0A1D2JJF4_PARBR</name>
<evidence type="ECO:0000256" key="3">
    <source>
        <dbReference type="ARBA" id="ARBA00023002"/>
    </source>
</evidence>
<protein>
    <recommendedName>
        <fullName evidence="6">2-deoxy-D-gluconate 3-dehydrogenase</fullName>
    </recommendedName>
</protein>
<evidence type="ECO:0000256" key="1">
    <source>
        <dbReference type="ARBA" id="ARBA00006484"/>
    </source>
</evidence>
<organism evidence="4 5">
    <name type="scientific">Paracoccidioides brasiliensis</name>
    <dbReference type="NCBI Taxonomy" id="121759"/>
    <lineage>
        <taxon>Eukaryota</taxon>
        <taxon>Fungi</taxon>
        <taxon>Dikarya</taxon>
        <taxon>Ascomycota</taxon>
        <taxon>Pezizomycotina</taxon>
        <taxon>Eurotiomycetes</taxon>
        <taxon>Eurotiomycetidae</taxon>
        <taxon>Onygenales</taxon>
        <taxon>Ajellomycetaceae</taxon>
        <taxon>Paracoccidioides</taxon>
    </lineage>
</organism>
<dbReference type="PANTHER" id="PTHR42760:SF5">
    <property type="entry name" value="2-DEHYDRO-3-DEOXY-D-GLUCONATE 5-DEHYDROGENASE"/>
    <property type="match status" value="1"/>
</dbReference>
<dbReference type="VEuPathDB" id="FungiDB:PADG_01704"/>
<sequence>MAASLFDLTRKTALVTGATKGIGQAMAVALAEAGADVIIIKGFSPENNTREAIEKAGRKCFSYQCNLGDKAAVARLISTVTAEHKNIDILVNAAGIQHRCDAENFPLEAYEDIMQVNLSATFTLCRDMGKYWIEHNMHDRKIINVASLCTFFGSVRIPAYSMSKGGVGQLTKALSNEWASKGINVNAIAPGYIATDMIRDTVTGDPMYLKSITDRIPAGHWGNPEDLKGPTVFLASRASAYITGEILTVCLSVNHRQDPPVMGPYKCQICVFYLHLYPRSTVVIMDVDENCYFTKQGNLTNVHLCLEPYHLSNFTENPVLVLLHQIGICSEYCTTNATILLCARI</sequence>
<evidence type="ECO:0000313" key="5">
    <source>
        <dbReference type="Proteomes" id="UP000242814"/>
    </source>
</evidence>
<evidence type="ECO:0000256" key="2">
    <source>
        <dbReference type="ARBA" id="ARBA00022857"/>
    </source>
</evidence>
<dbReference type="SUPFAM" id="SSF51735">
    <property type="entry name" value="NAD(P)-binding Rossmann-fold domains"/>
    <property type="match status" value="1"/>
</dbReference>
<dbReference type="Proteomes" id="UP000242814">
    <property type="component" value="Unassembled WGS sequence"/>
</dbReference>
<dbReference type="InterPro" id="IPR002347">
    <property type="entry name" value="SDR_fam"/>
</dbReference>
<evidence type="ECO:0008006" key="6">
    <source>
        <dbReference type="Google" id="ProtNLM"/>
    </source>
</evidence>
<proteinExistence type="inferred from homology"/>
<dbReference type="AlphaFoldDB" id="A0A1D2JJF4"/>
<dbReference type="PRINTS" id="PR00080">
    <property type="entry name" value="SDRFAMILY"/>
</dbReference>
<gene>
    <name evidence="4" type="ORF">ACO22_02301</name>
</gene>
<dbReference type="InterPro" id="IPR036291">
    <property type="entry name" value="NAD(P)-bd_dom_sf"/>
</dbReference>
<dbReference type="Pfam" id="PF13561">
    <property type="entry name" value="adh_short_C2"/>
    <property type="match status" value="1"/>
</dbReference>
<evidence type="ECO:0000313" key="4">
    <source>
        <dbReference type="EMBL" id="ODH38537.1"/>
    </source>
</evidence>
<dbReference type="PROSITE" id="PS00061">
    <property type="entry name" value="ADH_SHORT"/>
    <property type="match status" value="1"/>
</dbReference>
<comment type="similarity">
    <text evidence="1">Belongs to the short-chain dehydrogenases/reductases (SDR) family.</text>
</comment>
<comment type="caution">
    <text evidence="4">The sequence shown here is derived from an EMBL/GenBank/DDBJ whole genome shotgun (WGS) entry which is preliminary data.</text>
</comment>